<keyword evidence="3" id="KW-0378">Hydrolase</keyword>
<dbReference type="InterPro" id="IPR040844">
    <property type="entry name" value="PDE4_UCR"/>
</dbReference>
<name>A0A0N4UPG7_DRAME</name>
<dbReference type="AlphaFoldDB" id="A0A0N4UPG7"/>
<reference evidence="10" key="1">
    <citation type="submission" date="2017-02" db="UniProtKB">
        <authorList>
            <consortium name="WormBaseParasite"/>
        </authorList>
    </citation>
    <scope>IDENTIFICATION</scope>
</reference>
<evidence type="ECO:0000256" key="4">
    <source>
        <dbReference type="ARBA" id="ARBA00023149"/>
    </source>
</evidence>
<dbReference type="WBParaSite" id="DME_0000985301-mRNA-1">
    <property type="protein sequence ID" value="DME_0000985301-mRNA-1"/>
    <property type="gene ID" value="DME_0000985301"/>
</dbReference>
<dbReference type="Pfam" id="PF18100">
    <property type="entry name" value="PDE4_UCR"/>
    <property type="match status" value="1"/>
</dbReference>
<dbReference type="SUPFAM" id="SSF109604">
    <property type="entry name" value="HD-domain/PDEase-like"/>
    <property type="match status" value="1"/>
</dbReference>
<evidence type="ECO:0000256" key="3">
    <source>
        <dbReference type="ARBA" id="ARBA00022801"/>
    </source>
</evidence>
<sequence length="358" mass="40695">MHFWFEHGEDFIVTPFAQILASLRNVRANLIAIANLSPNESHHRPVAKRPPLHNISLPDDVTQCAEDTLSELDWCLDQLETIQTHRSVSEMASNKFRKMLNKELSHFAESSKSGTQISQFIIHTYMDKDDDELQPELSSSEPLASTSTPVEETTHMSLLGKAKTAAMSRISGVRKLRSPRGGHIPEYGIEGHKELAVHMQMLDEWGLNIFKVHDLSKGHALTSVTYTILKNRNLLKTFEIPAGALTTYLLHLEHHYRDNPYHNQIHAADNVFSELEILAALFAGAIHDVDHPGFTNQFLINSNSELAIMYNDESVLEQHHLAVAFKLLQDSNCDFLIALTKKQRQLFRRLTIDLWRLP</sequence>
<proteinExistence type="predicted"/>
<evidence type="ECO:0000256" key="2">
    <source>
        <dbReference type="ARBA" id="ARBA00022723"/>
    </source>
</evidence>
<dbReference type="EC" id="3.1.4.53" evidence="1"/>
<keyword evidence="4" id="KW-0114">cAMP</keyword>
<evidence type="ECO:0000256" key="5">
    <source>
        <dbReference type="SAM" id="MobiDB-lite"/>
    </source>
</evidence>
<feature type="domain" description="PDEase" evidence="6">
    <location>
        <begin position="183"/>
        <end position="358"/>
    </location>
</feature>
<dbReference type="InterPro" id="IPR023174">
    <property type="entry name" value="PDEase_CS"/>
</dbReference>
<evidence type="ECO:0000256" key="1">
    <source>
        <dbReference type="ARBA" id="ARBA00012276"/>
    </source>
</evidence>
<dbReference type="STRING" id="318479.A0A0N4UPG7"/>
<keyword evidence="9" id="KW-1185">Reference proteome</keyword>
<keyword evidence="2" id="KW-0479">Metal-binding</keyword>
<dbReference type="GO" id="GO:0004115">
    <property type="term" value="F:3',5'-cyclic-AMP phosphodiesterase activity"/>
    <property type="evidence" value="ECO:0007669"/>
    <property type="project" value="UniProtKB-EC"/>
</dbReference>
<organism evidence="8 10">
    <name type="scientific">Dracunculus medinensis</name>
    <name type="common">Guinea worm</name>
    <dbReference type="NCBI Taxonomy" id="318479"/>
    <lineage>
        <taxon>Eukaryota</taxon>
        <taxon>Metazoa</taxon>
        <taxon>Ecdysozoa</taxon>
        <taxon>Nematoda</taxon>
        <taxon>Chromadorea</taxon>
        <taxon>Rhabditida</taxon>
        <taxon>Spirurina</taxon>
        <taxon>Dracunculoidea</taxon>
        <taxon>Dracunculidae</taxon>
        <taxon>Dracunculus</taxon>
    </lineage>
</organism>
<dbReference type="Gene3D" id="1.10.1300.10">
    <property type="entry name" value="3'5'-cyclic nucleotide phosphodiesterase, catalytic domain"/>
    <property type="match status" value="1"/>
</dbReference>
<feature type="compositionally biased region" description="Polar residues" evidence="5">
    <location>
        <begin position="136"/>
        <end position="151"/>
    </location>
</feature>
<dbReference type="Proteomes" id="UP000274756">
    <property type="component" value="Unassembled WGS sequence"/>
</dbReference>
<gene>
    <name evidence="7" type="ORF">DME_LOCUS10774</name>
</gene>
<reference evidence="7 9" key="2">
    <citation type="submission" date="2018-11" db="EMBL/GenBank/DDBJ databases">
        <authorList>
            <consortium name="Pathogen Informatics"/>
        </authorList>
    </citation>
    <scope>NUCLEOTIDE SEQUENCE [LARGE SCALE GENOMIC DNA]</scope>
</reference>
<evidence type="ECO:0000313" key="9">
    <source>
        <dbReference type="Proteomes" id="UP000274756"/>
    </source>
</evidence>
<evidence type="ECO:0000313" key="7">
    <source>
        <dbReference type="EMBL" id="VDN60801.1"/>
    </source>
</evidence>
<protein>
    <recommendedName>
        <fullName evidence="1">3',5'-cyclic-AMP phosphodiesterase</fullName>
        <ecNumber evidence="1">3.1.4.53</ecNumber>
    </recommendedName>
</protein>
<dbReference type="OrthoDB" id="189220at2759"/>
<accession>A0A0N4UPG7</accession>
<dbReference type="Pfam" id="PF00233">
    <property type="entry name" value="PDEase_I"/>
    <property type="match status" value="1"/>
</dbReference>
<evidence type="ECO:0000313" key="8">
    <source>
        <dbReference type="Proteomes" id="UP000038040"/>
    </source>
</evidence>
<feature type="region of interest" description="Disordered" evidence="5">
    <location>
        <begin position="131"/>
        <end position="153"/>
    </location>
</feature>
<evidence type="ECO:0000259" key="6">
    <source>
        <dbReference type="PROSITE" id="PS51845"/>
    </source>
</evidence>
<dbReference type="EMBL" id="UYYG01001246">
    <property type="protein sequence ID" value="VDN60801.1"/>
    <property type="molecule type" value="Genomic_DNA"/>
</dbReference>
<dbReference type="GO" id="GO:0046872">
    <property type="term" value="F:metal ion binding"/>
    <property type="evidence" value="ECO:0007669"/>
    <property type="project" value="UniProtKB-KW"/>
</dbReference>
<dbReference type="GO" id="GO:0007165">
    <property type="term" value="P:signal transduction"/>
    <property type="evidence" value="ECO:0007669"/>
    <property type="project" value="InterPro"/>
</dbReference>
<dbReference type="PROSITE" id="PS51845">
    <property type="entry name" value="PDEASE_I_2"/>
    <property type="match status" value="1"/>
</dbReference>
<dbReference type="InterPro" id="IPR036971">
    <property type="entry name" value="PDEase_catalytic_dom_sf"/>
</dbReference>
<dbReference type="PROSITE" id="PS00126">
    <property type="entry name" value="PDEASE_I_1"/>
    <property type="match status" value="1"/>
</dbReference>
<evidence type="ECO:0000313" key="10">
    <source>
        <dbReference type="WBParaSite" id="DME_0000985301-mRNA-1"/>
    </source>
</evidence>
<dbReference type="InterPro" id="IPR002073">
    <property type="entry name" value="PDEase_catalytic_dom"/>
</dbReference>
<dbReference type="Proteomes" id="UP000038040">
    <property type="component" value="Unplaced"/>
</dbReference>
<dbReference type="PANTHER" id="PTHR11347">
    <property type="entry name" value="CYCLIC NUCLEOTIDE PHOSPHODIESTERASE"/>
    <property type="match status" value="1"/>
</dbReference>